<evidence type="ECO:0000313" key="2">
    <source>
        <dbReference type="EMBL" id="TDP28566.1"/>
    </source>
</evidence>
<proteinExistence type="predicted"/>
<gene>
    <name evidence="2" type="ORF">EV689_105112</name>
    <name evidence="1" type="ORF">NCTC11188_00597</name>
</gene>
<dbReference type="Proteomes" id="UP000294683">
    <property type="component" value="Unassembled WGS sequence"/>
</dbReference>
<reference evidence="2 4" key="2">
    <citation type="submission" date="2019-03" db="EMBL/GenBank/DDBJ databases">
        <title>Genomic Encyclopedia of Type Strains, Phase IV (KMG-IV): sequencing the most valuable type-strain genomes for metagenomic binning, comparative biology and taxonomic classification.</title>
        <authorList>
            <person name="Goeker M."/>
        </authorList>
    </citation>
    <scope>NUCLEOTIDE SEQUENCE [LARGE SCALE GENOMIC DNA]</scope>
    <source>
        <strain evidence="2 4">DSM 17481</strain>
    </source>
</reference>
<name>A0A379AV87_AVIGA</name>
<dbReference type="EMBL" id="SNXJ01000005">
    <property type="protein sequence ID" value="TDP28566.1"/>
    <property type="molecule type" value="Genomic_DNA"/>
</dbReference>
<sequence length="328" mass="38020">MKKRKNIFRCPRIFTIYNNEYRNQSLAFIRSLDSITKNNIDEVTISFFDCIDIKAAAMVLFYSKLETIFKHSNVKIHFFFSPFYNEPRVLLKKSGFDYLLKHKISKNSFDREQEGMPIISSVGGKFRDDIIDFIQYQIYKNKLTPEQEHILSDAIYEAINNVTLHAYPDHDSLHRPWWLMCDLFDNELYLVLYDQGSGIPKTFCKGNKLFDSIDWESDEAKEVLNGLIDKFRLPQNISPSIDKISESESTAIHLAMTDDFTRMNGKDEEKHGQGSKSIKKLVSSHENGTLWVFSCGGLMKYSNDDTLPELVDLPIPINGTLIQWNIKV</sequence>
<dbReference type="RefSeq" id="WP_103852519.1">
    <property type="nucleotide sequence ID" value="NZ_PQVJ01000001.1"/>
</dbReference>
<reference evidence="1 3" key="1">
    <citation type="submission" date="2018-06" db="EMBL/GenBank/DDBJ databases">
        <authorList>
            <consortium name="Pathogen Informatics"/>
            <person name="Doyle S."/>
        </authorList>
    </citation>
    <scope>NUCLEOTIDE SEQUENCE [LARGE SCALE GENOMIC DNA]</scope>
    <source>
        <strain evidence="1 3">NCTC11188</strain>
    </source>
</reference>
<organism evidence="1 3">
    <name type="scientific">Avibacterium gallinarum</name>
    <name type="common">Pasteurella gallinarum</name>
    <dbReference type="NCBI Taxonomy" id="755"/>
    <lineage>
        <taxon>Bacteria</taxon>
        <taxon>Pseudomonadati</taxon>
        <taxon>Pseudomonadota</taxon>
        <taxon>Gammaproteobacteria</taxon>
        <taxon>Pasteurellales</taxon>
        <taxon>Pasteurellaceae</taxon>
        <taxon>Avibacterium</taxon>
    </lineage>
</organism>
<evidence type="ECO:0000313" key="3">
    <source>
        <dbReference type="Proteomes" id="UP000255113"/>
    </source>
</evidence>
<evidence type="ECO:0000313" key="4">
    <source>
        <dbReference type="Proteomes" id="UP000294683"/>
    </source>
</evidence>
<keyword evidence="4" id="KW-1185">Reference proteome</keyword>
<dbReference type="Proteomes" id="UP000255113">
    <property type="component" value="Unassembled WGS sequence"/>
</dbReference>
<evidence type="ECO:0000313" key="1">
    <source>
        <dbReference type="EMBL" id="SUB26256.1"/>
    </source>
</evidence>
<accession>A0A379AV87</accession>
<dbReference type="EMBL" id="UGSQ01000003">
    <property type="protein sequence ID" value="SUB26256.1"/>
    <property type="molecule type" value="Genomic_DNA"/>
</dbReference>
<dbReference type="AlphaFoldDB" id="A0A379AV87"/>
<protein>
    <submittedName>
        <fullName evidence="1">Uncharacterized protein</fullName>
    </submittedName>
</protein>